<name>A0A1H5N3U7_9MICO</name>
<dbReference type="Proteomes" id="UP000199220">
    <property type="component" value="Unassembled WGS sequence"/>
</dbReference>
<feature type="domain" description="Beta-lactamase-related" evidence="2">
    <location>
        <begin position="32"/>
        <end position="362"/>
    </location>
</feature>
<dbReference type="STRING" id="648782.SAMN04488554_3911"/>
<evidence type="ECO:0000259" key="2">
    <source>
        <dbReference type="Pfam" id="PF00144"/>
    </source>
</evidence>
<dbReference type="PANTHER" id="PTHR43283:SF11">
    <property type="entry name" value="BETA-LACTAMASE-RELATED DOMAIN-CONTAINING PROTEIN"/>
    <property type="match status" value="1"/>
</dbReference>
<dbReference type="SUPFAM" id="SSF56601">
    <property type="entry name" value="beta-lactamase/transpeptidase-like"/>
    <property type="match status" value="1"/>
</dbReference>
<evidence type="ECO:0000313" key="4">
    <source>
        <dbReference type="Proteomes" id="UP000199220"/>
    </source>
</evidence>
<proteinExistence type="predicted"/>
<organism evidence="3 4">
    <name type="scientific">Ruania alba</name>
    <dbReference type="NCBI Taxonomy" id="648782"/>
    <lineage>
        <taxon>Bacteria</taxon>
        <taxon>Bacillati</taxon>
        <taxon>Actinomycetota</taxon>
        <taxon>Actinomycetes</taxon>
        <taxon>Micrococcales</taxon>
        <taxon>Ruaniaceae</taxon>
        <taxon>Ruania</taxon>
    </lineage>
</organism>
<sequence length="377" mass="39579">MRTNGQASALQEDLERLLREATTSAGGDPVSAIPGAAAGILHRGRTVAHATSGVTALVDDEGEPLAEREAITPDLVWDIASLTKIVVTVAALVQSDAGTLDLDRPVVRDLPEFVADIDGGVPGRESITPRHLLTHTAGLPAACEPWMVDGDRGERSAYVLSRPLLREPGTAHEYSCVGYLTLGLLLERITGMPLPELVSTTVTGPLGMRSTAYGPVLGRRAVPTEYQPAMGRGLVRGVVHDEAAWTLGGAGNAGVFSDVSDLLTFGAEICTGTQGLLSEQSRAGLATGTLPGSESARIGYDQAFGLRLGHHRFMGTTDRGVLGHTGFTGTSLVIDPDRELVIVLLTNAVHPVRGRHDPSRLRQDVVSTARGWASTAG</sequence>
<dbReference type="Pfam" id="PF00144">
    <property type="entry name" value="Beta-lactamase"/>
    <property type="match status" value="1"/>
</dbReference>
<reference evidence="4" key="1">
    <citation type="submission" date="2016-10" db="EMBL/GenBank/DDBJ databases">
        <authorList>
            <person name="Varghese N."/>
            <person name="Submissions S."/>
        </authorList>
    </citation>
    <scope>NUCLEOTIDE SEQUENCE [LARGE SCALE GENOMIC DNA]</scope>
    <source>
        <strain evidence="4">DSM 21368</strain>
    </source>
</reference>
<keyword evidence="4" id="KW-1185">Reference proteome</keyword>
<dbReference type="GO" id="GO:0016787">
    <property type="term" value="F:hydrolase activity"/>
    <property type="evidence" value="ECO:0007669"/>
    <property type="project" value="UniProtKB-KW"/>
</dbReference>
<keyword evidence="1" id="KW-0378">Hydrolase</keyword>
<accession>A0A1H5N3U7</accession>
<dbReference type="RefSeq" id="WP_089774849.1">
    <property type="nucleotide sequence ID" value="NZ_FNTX01000002.1"/>
</dbReference>
<dbReference type="Gene3D" id="3.40.710.10">
    <property type="entry name" value="DD-peptidase/beta-lactamase superfamily"/>
    <property type="match status" value="1"/>
</dbReference>
<dbReference type="InterPro" id="IPR050789">
    <property type="entry name" value="Diverse_Enzym_Activities"/>
</dbReference>
<dbReference type="OrthoDB" id="9809635at2"/>
<dbReference type="EMBL" id="FNTX01000002">
    <property type="protein sequence ID" value="SEE96223.1"/>
    <property type="molecule type" value="Genomic_DNA"/>
</dbReference>
<dbReference type="InterPro" id="IPR001466">
    <property type="entry name" value="Beta-lactam-related"/>
</dbReference>
<dbReference type="InterPro" id="IPR012338">
    <property type="entry name" value="Beta-lactam/transpept-like"/>
</dbReference>
<evidence type="ECO:0000256" key="1">
    <source>
        <dbReference type="ARBA" id="ARBA00022801"/>
    </source>
</evidence>
<dbReference type="AlphaFoldDB" id="A0A1H5N3U7"/>
<evidence type="ECO:0000313" key="3">
    <source>
        <dbReference type="EMBL" id="SEE96223.1"/>
    </source>
</evidence>
<dbReference type="PANTHER" id="PTHR43283">
    <property type="entry name" value="BETA-LACTAMASE-RELATED"/>
    <property type="match status" value="1"/>
</dbReference>
<gene>
    <name evidence="3" type="ORF">SAMN04488554_3911</name>
</gene>
<protein>
    <submittedName>
        <fullName evidence="3">CubicO group peptidase, beta-lactamase class C family</fullName>
    </submittedName>
</protein>